<dbReference type="KEGG" id="gtt:GUITHDRAFT_112653"/>
<accession>L1IYJ1</accession>
<dbReference type="EMBL" id="JH993025">
    <property type="protein sequence ID" value="EKX41177.1"/>
    <property type="molecule type" value="Genomic_DNA"/>
</dbReference>
<dbReference type="Proteomes" id="UP000011087">
    <property type="component" value="Unassembled WGS sequence"/>
</dbReference>
<dbReference type="AlphaFoldDB" id="L1IYJ1"/>
<organism evidence="2">
    <name type="scientific">Guillardia theta (strain CCMP2712)</name>
    <name type="common">Cryptophyte</name>
    <dbReference type="NCBI Taxonomy" id="905079"/>
    <lineage>
        <taxon>Eukaryota</taxon>
        <taxon>Cryptophyceae</taxon>
        <taxon>Pyrenomonadales</taxon>
        <taxon>Geminigeraceae</taxon>
        <taxon>Guillardia</taxon>
    </lineage>
</organism>
<dbReference type="GeneID" id="17297907"/>
<evidence type="ECO:0000313" key="2">
    <source>
        <dbReference type="EMBL" id="EKX41177.1"/>
    </source>
</evidence>
<dbReference type="RefSeq" id="XP_005828157.1">
    <property type="nucleotide sequence ID" value="XM_005828100.1"/>
</dbReference>
<name>L1IYJ1_GUITC</name>
<dbReference type="PaxDb" id="55529-EKX41177"/>
<dbReference type="Gene3D" id="3.40.50.150">
    <property type="entry name" value="Vaccinia Virus protein VP39"/>
    <property type="match status" value="1"/>
</dbReference>
<gene>
    <name evidence="2" type="ORF">GUITHDRAFT_112653</name>
</gene>
<keyword evidence="4" id="KW-1185">Reference proteome</keyword>
<evidence type="ECO:0000313" key="4">
    <source>
        <dbReference type="Proteomes" id="UP000011087"/>
    </source>
</evidence>
<evidence type="ECO:0000256" key="1">
    <source>
        <dbReference type="SAM" id="MobiDB-lite"/>
    </source>
</evidence>
<evidence type="ECO:0000313" key="3">
    <source>
        <dbReference type="EnsemblProtists" id="EKX41177"/>
    </source>
</evidence>
<reference evidence="3" key="3">
    <citation type="submission" date="2015-06" db="UniProtKB">
        <authorList>
            <consortium name="EnsemblProtists"/>
        </authorList>
    </citation>
    <scope>IDENTIFICATION</scope>
</reference>
<dbReference type="InterPro" id="IPR029063">
    <property type="entry name" value="SAM-dependent_MTases_sf"/>
</dbReference>
<dbReference type="EnsemblProtists" id="EKX41177">
    <property type="protein sequence ID" value="EKX41177"/>
    <property type="gene ID" value="GUITHDRAFT_112653"/>
</dbReference>
<sequence>MEEQKTSKLEVAACLSVSCDENFTQRFQNFFEGVTSFHQVFSGKHYVGAFLSDESATRKDVAQARRYLWETLSTICKGKEGFARRSYRFFPTLFSSSDEKEQIQGLKTILPHGSVIRLQAFPTSHQNALVSVMQWRAQLSIMTKVAQLLEEEGHVLNPTKFSWLLLSMSTSDEHTHTPRILWDVCEGKECFDSLMDMQQQERHQTCGKGITSAEEEGQERGSGDSSNNDPLNRAAFKLFETMQVMECAADMEMTFYETDRRRHMARQPFVKHVLAIDPGQLDSKLESCRNKITHLQVKAQDAARLIDENARSSKEGESWSPFSVLMCDSNNDARDTVRQLVLPIAEFLAPGGLLILTVKLPKRASPTGVAVTRVEKCKSML</sequence>
<feature type="region of interest" description="Disordered" evidence="1">
    <location>
        <begin position="212"/>
        <end position="231"/>
    </location>
</feature>
<reference evidence="4" key="2">
    <citation type="submission" date="2012-11" db="EMBL/GenBank/DDBJ databases">
        <authorList>
            <person name="Kuo A."/>
            <person name="Curtis B.A."/>
            <person name="Tanifuji G."/>
            <person name="Burki F."/>
            <person name="Gruber A."/>
            <person name="Irimia M."/>
            <person name="Maruyama S."/>
            <person name="Arias M.C."/>
            <person name="Ball S.G."/>
            <person name="Gile G.H."/>
            <person name="Hirakawa Y."/>
            <person name="Hopkins J.F."/>
            <person name="Rensing S.A."/>
            <person name="Schmutz J."/>
            <person name="Symeonidi A."/>
            <person name="Elias M."/>
            <person name="Eveleigh R.J."/>
            <person name="Herman E.K."/>
            <person name="Klute M.J."/>
            <person name="Nakayama T."/>
            <person name="Obornik M."/>
            <person name="Reyes-Prieto A."/>
            <person name="Armbrust E.V."/>
            <person name="Aves S.J."/>
            <person name="Beiko R.G."/>
            <person name="Coutinho P."/>
            <person name="Dacks J.B."/>
            <person name="Durnford D.G."/>
            <person name="Fast N.M."/>
            <person name="Green B.R."/>
            <person name="Grisdale C."/>
            <person name="Hempe F."/>
            <person name="Henrissat B."/>
            <person name="Hoppner M.P."/>
            <person name="Ishida K.-I."/>
            <person name="Kim E."/>
            <person name="Koreny L."/>
            <person name="Kroth P.G."/>
            <person name="Liu Y."/>
            <person name="Malik S.-B."/>
            <person name="Maier U.G."/>
            <person name="McRose D."/>
            <person name="Mock T."/>
            <person name="Neilson J.A."/>
            <person name="Onodera N.T."/>
            <person name="Poole A.M."/>
            <person name="Pritham E.J."/>
            <person name="Richards T.A."/>
            <person name="Rocap G."/>
            <person name="Roy S.W."/>
            <person name="Sarai C."/>
            <person name="Schaack S."/>
            <person name="Shirato S."/>
            <person name="Slamovits C.H."/>
            <person name="Spencer D.F."/>
            <person name="Suzuki S."/>
            <person name="Worden A.Z."/>
            <person name="Zauner S."/>
            <person name="Barry K."/>
            <person name="Bell C."/>
            <person name="Bharti A.K."/>
            <person name="Crow J.A."/>
            <person name="Grimwood J."/>
            <person name="Kramer R."/>
            <person name="Lindquist E."/>
            <person name="Lucas S."/>
            <person name="Salamov A."/>
            <person name="McFadden G.I."/>
            <person name="Lane C.E."/>
            <person name="Keeling P.J."/>
            <person name="Gray M.W."/>
            <person name="Grigoriev I.V."/>
            <person name="Archibald J.M."/>
        </authorList>
    </citation>
    <scope>NUCLEOTIDE SEQUENCE</scope>
    <source>
        <strain evidence="4">CCMP2712</strain>
    </source>
</reference>
<proteinExistence type="predicted"/>
<dbReference type="HOGENOM" id="CLU_726569_0_0_1"/>
<protein>
    <submittedName>
        <fullName evidence="2 3">Uncharacterized protein</fullName>
    </submittedName>
</protein>
<reference evidence="2 4" key="1">
    <citation type="journal article" date="2012" name="Nature">
        <title>Algal genomes reveal evolutionary mosaicism and the fate of nucleomorphs.</title>
        <authorList>
            <consortium name="DOE Joint Genome Institute"/>
            <person name="Curtis B.A."/>
            <person name="Tanifuji G."/>
            <person name="Burki F."/>
            <person name="Gruber A."/>
            <person name="Irimia M."/>
            <person name="Maruyama S."/>
            <person name="Arias M.C."/>
            <person name="Ball S.G."/>
            <person name="Gile G.H."/>
            <person name="Hirakawa Y."/>
            <person name="Hopkins J.F."/>
            <person name="Kuo A."/>
            <person name="Rensing S.A."/>
            <person name="Schmutz J."/>
            <person name="Symeonidi A."/>
            <person name="Elias M."/>
            <person name="Eveleigh R.J."/>
            <person name="Herman E.K."/>
            <person name="Klute M.J."/>
            <person name="Nakayama T."/>
            <person name="Obornik M."/>
            <person name="Reyes-Prieto A."/>
            <person name="Armbrust E.V."/>
            <person name="Aves S.J."/>
            <person name="Beiko R.G."/>
            <person name="Coutinho P."/>
            <person name="Dacks J.B."/>
            <person name="Durnford D.G."/>
            <person name="Fast N.M."/>
            <person name="Green B.R."/>
            <person name="Grisdale C.J."/>
            <person name="Hempel F."/>
            <person name="Henrissat B."/>
            <person name="Hoppner M.P."/>
            <person name="Ishida K."/>
            <person name="Kim E."/>
            <person name="Koreny L."/>
            <person name="Kroth P.G."/>
            <person name="Liu Y."/>
            <person name="Malik S.B."/>
            <person name="Maier U.G."/>
            <person name="McRose D."/>
            <person name="Mock T."/>
            <person name="Neilson J.A."/>
            <person name="Onodera N.T."/>
            <person name="Poole A.M."/>
            <person name="Pritham E.J."/>
            <person name="Richards T.A."/>
            <person name="Rocap G."/>
            <person name="Roy S.W."/>
            <person name="Sarai C."/>
            <person name="Schaack S."/>
            <person name="Shirato S."/>
            <person name="Slamovits C.H."/>
            <person name="Spencer D.F."/>
            <person name="Suzuki S."/>
            <person name="Worden A.Z."/>
            <person name="Zauner S."/>
            <person name="Barry K."/>
            <person name="Bell C."/>
            <person name="Bharti A.K."/>
            <person name="Crow J.A."/>
            <person name="Grimwood J."/>
            <person name="Kramer R."/>
            <person name="Lindquist E."/>
            <person name="Lucas S."/>
            <person name="Salamov A."/>
            <person name="McFadden G.I."/>
            <person name="Lane C.E."/>
            <person name="Keeling P.J."/>
            <person name="Gray M.W."/>
            <person name="Grigoriev I.V."/>
            <person name="Archibald J.M."/>
        </authorList>
    </citation>
    <scope>NUCLEOTIDE SEQUENCE</scope>
    <source>
        <strain evidence="2 4">CCMP2712</strain>
    </source>
</reference>